<keyword evidence="6" id="KW-1185">Reference proteome</keyword>
<dbReference type="Pfam" id="PF13188">
    <property type="entry name" value="PAS_8"/>
    <property type="match status" value="1"/>
</dbReference>
<gene>
    <name evidence="5" type="ORF">SAMN05421742_10432</name>
</gene>
<dbReference type="SMART" id="SM00052">
    <property type="entry name" value="EAL"/>
    <property type="match status" value="1"/>
</dbReference>
<dbReference type="CDD" id="cd01949">
    <property type="entry name" value="GGDEF"/>
    <property type="match status" value="1"/>
</dbReference>
<dbReference type="InterPro" id="IPR043128">
    <property type="entry name" value="Rev_trsase/Diguanyl_cyclase"/>
</dbReference>
<feature type="domain" description="PAC" evidence="2">
    <location>
        <begin position="351"/>
        <end position="401"/>
    </location>
</feature>
<dbReference type="AlphaFoldDB" id="A0A1G7Z825"/>
<dbReference type="Gene3D" id="3.30.450.20">
    <property type="entry name" value="PAS domain"/>
    <property type="match status" value="4"/>
</dbReference>
<dbReference type="PROSITE" id="PS50883">
    <property type="entry name" value="EAL"/>
    <property type="match status" value="1"/>
</dbReference>
<dbReference type="InterPro" id="IPR035919">
    <property type="entry name" value="EAL_sf"/>
</dbReference>
<feature type="domain" description="PAS" evidence="1">
    <location>
        <begin position="20"/>
        <end position="73"/>
    </location>
</feature>
<evidence type="ECO:0000259" key="4">
    <source>
        <dbReference type="PROSITE" id="PS50887"/>
    </source>
</evidence>
<dbReference type="PROSITE" id="PS50113">
    <property type="entry name" value="PAC"/>
    <property type="match status" value="3"/>
</dbReference>
<protein>
    <submittedName>
        <fullName evidence="5">PAS domain S-box-containing protein/diguanylate cyclase (GGDEF) domain-containing protein</fullName>
    </submittedName>
</protein>
<dbReference type="InterPro" id="IPR013655">
    <property type="entry name" value="PAS_fold_3"/>
</dbReference>
<dbReference type="InterPro" id="IPR000700">
    <property type="entry name" value="PAS-assoc_C"/>
</dbReference>
<dbReference type="EMBL" id="FNCV01000004">
    <property type="protein sequence ID" value="SDH04901.1"/>
    <property type="molecule type" value="Genomic_DNA"/>
</dbReference>
<dbReference type="Gene3D" id="3.20.20.450">
    <property type="entry name" value="EAL domain"/>
    <property type="match status" value="1"/>
</dbReference>
<organism evidence="5 6">
    <name type="scientific">Roseospirillum parvum</name>
    <dbReference type="NCBI Taxonomy" id="83401"/>
    <lineage>
        <taxon>Bacteria</taxon>
        <taxon>Pseudomonadati</taxon>
        <taxon>Pseudomonadota</taxon>
        <taxon>Alphaproteobacteria</taxon>
        <taxon>Rhodospirillales</taxon>
        <taxon>Rhodospirillaceae</taxon>
        <taxon>Roseospirillum</taxon>
    </lineage>
</organism>
<evidence type="ECO:0000313" key="6">
    <source>
        <dbReference type="Proteomes" id="UP000217076"/>
    </source>
</evidence>
<dbReference type="CDD" id="cd00130">
    <property type="entry name" value="PAS"/>
    <property type="match status" value="4"/>
</dbReference>
<feature type="domain" description="PAS" evidence="1">
    <location>
        <begin position="269"/>
        <end position="339"/>
    </location>
</feature>
<dbReference type="PANTHER" id="PTHR44757:SF2">
    <property type="entry name" value="BIOFILM ARCHITECTURE MAINTENANCE PROTEIN MBAA"/>
    <property type="match status" value="1"/>
</dbReference>
<dbReference type="SMART" id="SM00091">
    <property type="entry name" value="PAS"/>
    <property type="match status" value="4"/>
</dbReference>
<dbReference type="FunFam" id="3.20.20.450:FF:000001">
    <property type="entry name" value="Cyclic di-GMP phosphodiesterase yahA"/>
    <property type="match status" value="1"/>
</dbReference>
<dbReference type="SMART" id="SM00267">
    <property type="entry name" value="GGDEF"/>
    <property type="match status" value="1"/>
</dbReference>
<dbReference type="OrthoDB" id="9814202at2"/>
<evidence type="ECO:0000259" key="3">
    <source>
        <dbReference type="PROSITE" id="PS50883"/>
    </source>
</evidence>
<dbReference type="SUPFAM" id="SSF55785">
    <property type="entry name" value="PYP-like sensor domain (PAS domain)"/>
    <property type="match status" value="4"/>
</dbReference>
<dbReference type="PANTHER" id="PTHR44757">
    <property type="entry name" value="DIGUANYLATE CYCLASE DGCP"/>
    <property type="match status" value="1"/>
</dbReference>
<dbReference type="Pfam" id="PF00563">
    <property type="entry name" value="EAL"/>
    <property type="match status" value="1"/>
</dbReference>
<dbReference type="Proteomes" id="UP000217076">
    <property type="component" value="Unassembled WGS sequence"/>
</dbReference>
<feature type="domain" description="GGDEF" evidence="4">
    <location>
        <begin position="565"/>
        <end position="698"/>
    </location>
</feature>
<dbReference type="Pfam" id="PF00990">
    <property type="entry name" value="GGDEF"/>
    <property type="match status" value="1"/>
</dbReference>
<evidence type="ECO:0000313" key="5">
    <source>
        <dbReference type="EMBL" id="SDH04901.1"/>
    </source>
</evidence>
<dbReference type="PROSITE" id="PS50112">
    <property type="entry name" value="PAS"/>
    <property type="match status" value="2"/>
</dbReference>
<feature type="domain" description="EAL" evidence="3">
    <location>
        <begin position="707"/>
        <end position="962"/>
    </location>
</feature>
<dbReference type="STRING" id="83401.SAMN05421742_10432"/>
<dbReference type="SMART" id="SM00086">
    <property type="entry name" value="PAC"/>
    <property type="match status" value="3"/>
</dbReference>
<dbReference type="SUPFAM" id="SSF55073">
    <property type="entry name" value="Nucleotide cyclase"/>
    <property type="match status" value="1"/>
</dbReference>
<name>A0A1G7Z825_9PROT</name>
<feature type="domain" description="PAC" evidence="2">
    <location>
        <begin position="481"/>
        <end position="533"/>
    </location>
</feature>
<dbReference type="SUPFAM" id="SSF141868">
    <property type="entry name" value="EAL domain-like"/>
    <property type="match status" value="1"/>
</dbReference>
<reference evidence="6" key="1">
    <citation type="submission" date="2016-10" db="EMBL/GenBank/DDBJ databases">
        <authorList>
            <person name="Varghese N."/>
            <person name="Submissions S."/>
        </authorList>
    </citation>
    <scope>NUCLEOTIDE SEQUENCE [LARGE SCALE GENOMIC DNA]</scope>
    <source>
        <strain evidence="6">930I</strain>
    </source>
</reference>
<dbReference type="InterPro" id="IPR029787">
    <property type="entry name" value="Nucleotide_cyclase"/>
</dbReference>
<dbReference type="NCBIfam" id="TIGR00254">
    <property type="entry name" value="GGDEF"/>
    <property type="match status" value="1"/>
</dbReference>
<dbReference type="PROSITE" id="PS50887">
    <property type="entry name" value="GGDEF"/>
    <property type="match status" value="1"/>
</dbReference>
<dbReference type="Pfam" id="PF13426">
    <property type="entry name" value="PAS_9"/>
    <property type="match status" value="1"/>
</dbReference>
<dbReference type="NCBIfam" id="TIGR00229">
    <property type="entry name" value="sensory_box"/>
    <property type="match status" value="4"/>
</dbReference>
<dbReference type="Gene3D" id="3.30.70.270">
    <property type="match status" value="1"/>
</dbReference>
<dbReference type="Pfam" id="PF08447">
    <property type="entry name" value="PAS_3"/>
    <property type="match status" value="2"/>
</dbReference>
<evidence type="ECO:0000259" key="2">
    <source>
        <dbReference type="PROSITE" id="PS50113"/>
    </source>
</evidence>
<dbReference type="InterPro" id="IPR000160">
    <property type="entry name" value="GGDEF_dom"/>
</dbReference>
<dbReference type="InterPro" id="IPR052155">
    <property type="entry name" value="Biofilm_reg_signaling"/>
</dbReference>
<accession>A0A1G7Z825</accession>
<dbReference type="InterPro" id="IPR001610">
    <property type="entry name" value="PAC"/>
</dbReference>
<dbReference type="CDD" id="cd01948">
    <property type="entry name" value="EAL"/>
    <property type="match status" value="1"/>
</dbReference>
<dbReference type="RefSeq" id="WP_092617586.1">
    <property type="nucleotide sequence ID" value="NZ_FNCV01000004.1"/>
</dbReference>
<evidence type="ECO:0000259" key="1">
    <source>
        <dbReference type="PROSITE" id="PS50112"/>
    </source>
</evidence>
<sequence>MTTAVPPRPSGAEAPTPEAIGEILRTAFAAVAEGVVVLDPEGNFVVFNPGAESLFGHRGPSVIGQSVDLILPDHTGGIHLFAGGDPAAGPIKAGRRFVPCLRRDGSTFTAELHLSTAPMGNQRLLIAAVRDAVVFSSARDMCDDAEERLSSLTATMPGIVFQRVMQVDGTIYYPFFSAAVRDLIGYDPDEMPINQEGYPDAIHWADRQDYLAAIRRSARHMVPMQEEFRVITRHGEVLWLRGTSRPARMANGDILWDGVLIDVTDKVRAEQWLEMVMDHAADCIITIGEDGTIESVNAALVEAFGYPAEELIGANIAMLLPEEMDGPPDQALRRFLAAPGLAPDQGVPHHDALELRGQRRDGRTFALEMALSEVLTEGKRLFIGILRDITGRKATEQALHESQQRLGNIANNIPGVVFQRYQRRDGRAGFNYLSDGCGAVLGGTAEEHLADGKLFLEALHPEDRATFIGSAKASMASLESLEEDFRVVHRDNGQISWLRVLAVPRRLDDETVIWDGVALDVTDRKKAEEHIRFLAFFDTVTGLGNRARFLERFETARHNAEQTRTWIAVLSLGLDRFGIVNASMGHSTGDQVLAAAARRIQGCLGAEDLLCRAGGDRFLVMLTGISALDDIYDTVEVIQHGFLAPITVERHEFDLTASLGAAVYPRDGATAEVLIQHADAALQRAKSGGPGTFQLFTEEMGARAARTLTMQNRLRRGLDNREFLAFYQPQIDLRDGRVVGMEALVRWQSPDEGLVNPSEFIPVAEEYGLIDAICEQVLFDACHWNKRWQDLGLAHVPVAVNISGRQFHNAAALMASVRDALGQSGLAPGFLELELTESSAMSDPENAINVVRMLADLGVSCAIDDFGTGYSSLSVLKRFPLSKLKIDRSFVMEVTTDPNDAAIVCAIIAMANALNLNVVAEGVETQEHLDFMHGVGCNNIQGFLISRPLPPEEMELFFSKARAQPTTASKVAAGGSGLGG</sequence>
<dbReference type="InterPro" id="IPR000014">
    <property type="entry name" value="PAS"/>
</dbReference>
<proteinExistence type="predicted"/>
<dbReference type="InterPro" id="IPR001633">
    <property type="entry name" value="EAL_dom"/>
</dbReference>
<dbReference type="InterPro" id="IPR035965">
    <property type="entry name" value="PAS-like_dom_sf"/>
</dbReference>
<feature type="domain" description="PAC" evidence="2">
    <location>
        <begin position="224"/>
        <end position="275"/>
    </location>
</feature>